<evidence type="ECO:0008006" key="4">
    <source>
        <dbReference type="Google" id="ProtNLM"/>
    </source>
</evidence>
<reference evidence="3" key="1">
    <citation type="journal article" date="2019" name="Int. J. Syst. Evol. Microbiol.">
        <title>The Global Catalogue of Microorganisms (GCM) 10K type strain sequencing project: providing services to taxonomists for standard genome sequencing and annotation.</title>
        <authorList>
            <consortium name="The Broad Institute Genomics Platform"/>
            <consortium name="The Broad Institute Genome Sequencing Center for Infectious Disease"/>
            <person name="Wu L."/>
            <person name="Ma J."/>
        </authorList>
    </citation>
    <scope>NUCLEOTIDE SEQUENCE [LARGE SCALE GENOMIC DNA]</scope>
    <source>
        <strain evidence="3">JCM 3338</strain>
    </source>
</reference>
<organism evidence="2 3">
    <name type="scientific">Blastococcus deserti</name>
    <dbReference type="NCBI Taxonomy" id="2259033"/>
    <lineage>
        <taxon>Bacteria</taxon>
        <taxon>Bacillati</taxon>
        <taxon>Actinomycetota</taxon>
        <taxon>Actinomycetes</taxon>
        <taxon>Geodermatophilales</taxon>
        <taxon>Geodermatophilaceae</taxon>
        <taxon>Blastococcus</taxon>
    </lineage>
</organism>
<feature type="transmembrane region" description="Helical" evidence="1">
    <location>
        <begin position="69"/>
        <end position="86"/>
    </location>
</feature>
<comment type="caution">
    <text evidence="2">The sequence shown here is derived from an EMBL/GenBank/DDBJ whole genome shotgun (WGS) entry which is preliminary data.</text>
</comment>
<feature type="transmembrane region" description="Helical" evidence="1">
    <location>
        <begin position="288"/>
        <end position="307"/>
    </location>
</feature>
<keyword evidence="1" id="KW-0472">Membrane</keyword>
<feature type="transmembrane region" description="Helical" evidence="1">
    <location>
        <begin position="254"/>
        <end position="276"/>
    </location>
</feature>
<evidence type="ECO:0000313" key="3">
    <source>
        <dbReference type="Proteomes" id="UP001597402"/>
    </source>
</evidence>
<gene>
    <name evidence="2" type="ORF">ACFSHS_03640</name>
</gene>
<name>A0ABW4X6E9_9ACTN</name>
<evidence type="ECO:0000313" key="2">
    <source>
        <dbReference type="EMBL" id="MFD2090657.1"/>
    </source>
</evidence>
<protein>
    <recommendedName>
        <fullName evidence="4">ABC-2 type transport system permease protein</fullName>
    </recommendedName>
</protein>
<dbReference type="Proteomes" id="UP001597402">
    <property type="component" value="Unassembled WGS sequence"/>
</dbReference>
<feature type="transmembrane region" description="Helical" evidence="1">
    <location>
        <begin position="182"/>
        <end position="202"/>
    </location>
</feature>
<feature type="transmembrane region" description="Helical" evidence="1">
    <location>
        <begin position="155"/>
        <end position="175"/>
    </location>
</feature>
<dbReference type="RefSeq" id="WP_376871865.1">
    <property type="nucleotide sequence ID" value="NZ_JBHUHP010000002.1"/>
</dbReference>
<keyword evidence="1" id="KW-1133">Transmembrane helix</keyword>
<evidence type="ECO:0000256" key="1">
    <source>
        <dbReference type="SAM" id="Phobius"/>
    </source>
</evidence>
<feature type="transmembrane region" description="Helical" evidence="1">
    <location>
        <begin position="32"/>
        <end position="49"/>
    </location>
</feature>
<feature type="transmembrane region" description="Helical" evidence="1">
    <location>
        <begin position="112"/>
        <end position="135"/>
    </location>
</feature>
<sequence>MTTTQRAVDTVVGRPTLGQLARAEIRYTLRNPLLWVGALGAAALSWGPVVDGLVDDVAGVIDNYVLLDFGTGVLALVAFLVANWAAQRERPATTAELFSAAPARRWDRTVGLLAAAIVPTIQALVITIGTHLLVWRAGGVQLGVTRAVTLQPTPLEALGAPLAVGCAFVAGVALARLIRSRAVGALVGLIGWFLFHFTYWVWLTAPFGLFAVSRSALTSADLGREVSGAEEARWPAISPPDEFTPTYWGIDRDLGLYGLHLLYVVGVITALCGLALVRSGRDRRSWRLLGGGLVIAGVAVVVELLVHDGARVWMGYM</sequence>
<proteinExistence type="predicted"/>
<keyword evidence="3" id="KW-1185">Reference proteome</keyword>
<keyword evidence="1" id="KW-0812">Transmembrane</keyword>
<accession>A0ABW4X6E9</accession>
<dbReference type="EMBL" id="JBHUHP010000002">
    <property type="protein sequence ID" value="MFD2090657.1"/>
    <property type="molecule type" value="Genomic_DNA"/>
</dbReference>